<evidence type="ECO:0000313" key="1">
    <source>
        <dbReference type="Proteomes" id="UP000887576"/>
    </source>
</evidence>
<name>A0AC34QIZ6_9BILA</name>
<sequence length="121" mass="13807">MDNLFCLIGFRRAQMMKEDKRSYEYKQSHLTPDQMARTKDNRDKYSPVPQIPSDIGYRKSKDIGGAKQTGVFSNCMSNPAVPLGLGLTTLAVLGMIRRSVQGDKLGTQRYMQYRIMAQFFT</sequence>
<dbReference type="WBParaSite" id="JU765_v2.g16860.t1">
    <property type="protein sequence ID" value="JU765_v2.g16860.t1"/>
    <property type="gene ID" value="JU765_v2.g16860"/>
</dbReference>
<protein>
    <submittedName>
        <fullName evidence="2">HIG1 domain-containing protein</fullName>
    </submittedName>
</protein>
<reference evidence="2" key="1">
    <citation type="submission" date="2022-11" db="UniProtKB">
        <authorList>
            <consortium name="WormBaseParasite"/>
        </authorList>
    </citation>
    <scope>IDENTIFICATION</scope>
</reference>
<proteinExistence type="predicted"/>
<dbReference type="Proteomes" id="UP000887576">
    <property type="component" value="Unplaced"/>
</dbReference>
<organism evidence="1 2">
    <name type="scientific">Panagrolaimus sp. JU765</name>
    <dbReference type="NCBI Taxonomy" id="591449"/>
    <lineage>
        <taxon>Eukaryota</taxon>
        <taxon>Metazoa</taxon>
        <taxon>Ecdysozoa</taxon>
        <taxon>Nematoda</taxon>
        <taxon>Chromadorea</taxon>
        <taxon>Rhabditida</taxon>
        <taxon>Tylenchina</taxon>
        <taxon>Panagrolaimomorpha</taxon>
        <taxon>Panagrolaimoidea</taxon>
        <taxon>Panagrolaimidae</taxon>
        <taxon>Panagrolaimus</taxon>
    </lineage>
</organism>
<accession>A0AC34QIZ6</accession>
<evidence type="ECO:0000313" key="2">
    <source>
        <dbReference type="WBParaSite" id="JU765_v2.g16860.t1"/>
    </source>
</evidence>